<dbReference type="EMBL" id="BNCP01000025">
    <property type="protein sequence ID" value="GIL82965.1"/>
    <property type="molecule type" value="Genomic_DNA"/>
</dbReference>
<dbReference type="Gene3D" id="1.10.287.110">
    <property type="entry name" value="DnaJ domain"/>
    <property type="match status" value="1"/>
</dbReference>
<dbReference type="EMBL" id="BNCQ01000014">
    <property type="protein sequence ID" value="GIM03797.1"/>
    <property type="molecule type" value="Genomic_DNA"/>
</dbReference>
<gene>
    <name evidence="2" type="ORF">Vretifemale_11652</name>
    <name evidence="3" type="ORF">Vretimale_8489</name>
</gene>
<dbReference type="InterPro" id="IPR001623">
    <property type="entry name" value="DnaJ_domain"/>
</dbReference>
<evidence type="ECO:0000313" key="2">
    <source>
        <dbReference type="EMBL" id="GIL82965.1"/>
    </source>
</evidence>
<dbReference type="GO" id="GO:0005737">
    <property type="term" value="C:cytoplasm"/>
    <property type="evidence" value="ECO:0007669"/>
    <property type="project" value="TreeGrafter"/>
</dbReference>
<dbReference type="PANTHER" id="PTHR43096">
    <property type="entry name" value="DNAJ HOMOLOG 1, MITOCHONDRIAL-RELATED"/>
    <property type="match status" value="1"/>
</dbReference>
<dbReference type="GO" id="GO:0051082">
    <property type="term" value="F:unfolded protein binding"/>
    <property type="evidence" value="ECO:0007669"/>
    <property type="project" value="TreeGrafter"/>
</dbReference>
<name>A0A8J4CI83_9CHLO</name>
<dbReference type="AlphaFoldDB" id="A0A8J4CI83"/>
<proteinExistence type="predicted"/>
<organism evidence="2 4">
    <name type="scientific">Volvox reticuliferus</name>
    <dbReference type="NCBI Taxonomy" id="1737510"/>
    <lineage>
        <taxon>Eukaryota</taxon>
        <taxon>Viridiplantae</taxon>
        <taxon>Chlorophyta</taxon>
        <taxon>core chlorophytes</taxon>
        <taxon>Chlorophyceae</taxon>
        <taxon>CS clade</taxon>
        <taxon>Chlamydomonadales</taxon>
        <taxon>Volvocaceae</taxon>
        <taxon>Volvox</taxon>
    </lineage>
</organism>
<dbReference type="PANTHER" id="PTHR43096:SF58">
    <property type="entry name" value="CHAPERONE DNAJ-DOMAIN SUPERFAMILY PROTEIN"/>
    <property type="match status" value="1"/>
</dbReference>
<comment type="caution">
    <text evidence="2">The sequence shown here is derived from an EMBL/GenBank/DDBJ whole genome shotgun (WGS) entry which is preliminary data.</text>
</comment>
<dbReference type="SMART" id="SM00271">
    <property type="entry name" value="DnaJ"/>
    <property type="match status" value="1"/>
</dbReference>
<evidence type="ECO:0000259" key="1">
    <source>
        <dbReference type="PROSITE" id="PS50076"/>
    </source>
</evidence>
<dbReference type="OrthoDB" id="537700at2759"/>
<dbReference type="Proteomes" id="UP000722791">
    <property type="component" value="Unassembled WGS sequence"/>
</dbReference>
<dbReference type="InterPro" id="IPR036869">
    <property type="entry name" value="J_dom_sf"/>
</dbReference>
<dbReference type="CDD" id="cd06257">
    <property type="entry name" value="DnaJ"/>
    <property type="match status" value="1"/>
</dbReference>
<evidence type="ECO:0000313" key="4">
    <source>
        <dbReference type="Proteomes" id="UP000747110"/>
    </source>
</evidence>
<evidence type="ECO:0000313" key="3">
    <source>
        <dbReference type="EMBL" id="GIM03797.1"/>
    </source>
</evidence>
<dbReference type="GO" id="GO:0042026">
    <property type="term" value="P:protein refolding"/>
    <property type="evidence" value="ECO:0007669"/>
    <property type="project" value="TreeGrafter"/>
</dbReference>
<dbReference type="PRINTS" id="PR00625">
    <property type="entry name" value="JDOMAIN"/>
</dbReference>
<dbReference type="Proteomes" id="UP000747110">
    <property type="component" value="Unassembled WGS sequence"/>
</dbReference>
<feature type="domain" description="J" evidence="1">
    <location>
        <begin position="42"/>
        <end position="106"/>
    </location>
</feature>
<protein>
    <recommendedName>
        <fullName evidence="1">J domain-containing protein</fullName>
    </recommendedName>
</protein>
<accession>A0A8J4CI83</accession>
<dbReference type="SUPFAM" id="SSF46565">
    <property type="entry name" value="Chaperone J-domain"/>
    <property type="match status" value="1"/>
</dbReference>
<dbReference type="Pfam" id="PF00226">
    <property type="entry name" value="DnaJ"/>
    <property type="match status" value="1"/>
</dbReference>
<keyword evidence="4" id="KW-1185">Reference proteome</keyword>
<reference evidence="2" key="1">
    <citation type="journal article" date="2021" name="Proc. Natl. Acad. Sci. U.S.A.">
        <title>Three genomes in the algal genus Volvox reveal the fate of a haploid sex-determining region after a transition to homothallism.</title>
        <authorList>
            <person name="Yamamoto K."/>
            <person name="Hamaji T."/>
            <person name="Kawai-Toyooka H."/>
            <person name="Matsuzaki R."/>
            <person name="Takahashi F."/>
            <person name="Nishimura Y."/>
            <person name="Kawachi M."/>
            <person name="Noguchi H."/>
            <person name="Minakuchi Y."/>
            <person name="Umen J.G."/>
            <person name="Toyoda A."/>
            <person name="Nozaki H."/>
        </authorList>
    </citation>
    <scope>NUCLEOTIDE SEQUENCE</scope>
    <source>
        <strain evidence="3">NIES-3785</strain>
        <strain evidence="2">NIES-3786</strain>
    </source>
</reference>
<dbReference type="PROSITE" id="PS50076">
    <property type="entry name" value="DNAJ_2"/>
    <property type="match status" value="1"/>
</dbReference>
<sequence>MQRGVAVRLSSRARIQPAVARSPATVRCCIMAASPSLSLSKCPYQTLGVHRNANEDEIKGAYRKKVKIVHPDVSKDPISEDAFKECQNAYELLLNSEKRAKYDKTLLPCKSVLAYLNDCSAARHGVAYPREIRFKLMSLVVQIKACVRCVEHEVIGKDGIRRGLGIAVAHAAPSQRDINGAKNTARVAESEWVEHDCSEPWIYYAAQMGEEDKATAAGVAVSRRRRY</sequence>